<name>A0A1W5D826_9LECA</name>
<feature type="compositionally biased region" description="Polar residues" evidence="1">
    <location>
        <begin position="62"/>
        <end position="71"/>
    </location>
</feature>
<keyword evidence="3" id="KW-1185">Reference proteome</keyword>
<protein>
    <submittedName>
        <fullName evidence="2">Uncharacterized protein</fullName>
    </submittedName>
</protein>
<feature type="compositionally biased region" description="Basic and acidic residues" evidence="1">
    <location>
        <begin position="20"/>
        <end position="32"/>
    </location>
</feature>
<dbReference type="AlphaFoldDB" id="A0A1W5D826"/>
<feature type="region of interest" description="Disordered" evidence="1">
    <location>
        <begin position="1"/>
        <end position="74"/>
    </location>
</feature>
<organism evidence="2 3">
    <name type="scientific">Lasallia pustulata</name>
    <dbReference type="NCBI Taxonomy" id="136370"/>
    <lineage>
        <taxon>Eukaryota</taxon>
        <taxon>Fungi</taxon>
        <taxon>Dikarya</taxon>
        <taxon>Ascomycota</taxon>
        <taxon>Pezizomycotina</taxon>
        <taxon>Lecanoromycetes</taxon>
        <taxon>OSLEUM clade</taxon>
        <taxon>Umbilicariomycetidae</taxon>
        <taxon>Umbilicariales</taxon>
        <taxon>Umbilicariaceae</taxon>
        <taxon>Lasallia</taxon>
    </lineage>
</organism>
<accession>A0A1W5D826</accession>
<evidence type="ECO:0000313" key="2">
    <source>
        <dbReference type="EMBL" id="SLM39297.1"/>
    </source>
</evidence>
<proteinExistence type="predicted"/>
<sequence length="198" mass="22683">MDPMNMDVMLSVENQMTGDSSRDEFNEEHKDVEEDTSGDDCSQPPKTPPLQLRPTAPYSLHPNPSNGSDSNMDVDRTRADQYCVYKEVDDQRKLMFIVEYKPPHKLSIGNLRAGFREMDLKKEVIDRITVPTYKESECEEVGGVETKKSRAAKELWEAKLQYNADQLIAAVATQTFHCTIQNITPVGYYTIIKPMWTW</sequence>
<evidence type="ECO:0000313" key="3">
    <source>
        <dbReference type="Proteomes" id="UP000192927"/>
    </source>
</evidence>
<evidence type="ECO:0000256" key="1">
    <source>
        <dbReference type="SAM" id="MobiDB-lite"/>
    </source>
</evidence>
<dbReference type="EMBL" id="FWEW01003496">
    <property type="protein sequence ID" value="SLM39297.1"/>
    <property type="molecule type" value="Genomic_DNA"/>
</dbReference>
<reference evidence="3" key="1">
    <citation type="submission" date="2017-03" db="EMBL/GenBank/DDBJ databases">
        <authorList>
            <person name="Sharma R."/>
            <person name="Thines M."/>
        </authorList>
    </citation>
    <scope>NUCLEOTIDE SEQUENCE [LARGE SCALE GENOMIC DNA]</scope>
</reference>
<dbReference type="Proteomes" id="UP000192927">
    <property type="component" value="Unassembled WGS sequence"/>
</dbReference>